<name>A0A1I2X915_9RHOB</name>
<dbReference type="OrthoDB" id="7778956at2"/>
<dbReference type="EMBL" id="FOPU01000001">
    <property type="protein sequence ID" value="SFH10024.1"/>
    <property type="molecule type" value="Genomic_DNA"/>
</dbReference>
<evidence type="ECO:0000313" key="3">
    <source>
        <dbReference type="Proteomes" id="UP000183635"/>
    </source>
</evidence>
<dbReference type="STRING" id="34004.SAMN04488021_101166"/>
<reference evidence="2 3" key="1">
    <citation type="submission" date="2016-10" db="EMBL/GenBank/DDBJ databases">
        <authorList>
            <person name="de Groot N.N."/>
        </authorList>
    </citation>
    <scope>NUCLEOTIDE SEQUENCE [LARGE SCALE GENOMIC DNA]</scope>
    <source>
        <strain evidence="2 3">DSM 8537</strain>
    </source>
</reference>
<organism evidence="2 3">
    <name type="scientific">Paracoccus aminovorans</name>
    <dbReference type="NCBI Taxonomy" id="34004"/>
    <lineage>
        <taxon>Bacteria</taxon>
        <taxon>Pseudomonadati</taxon>
        <taxon>Pseudomonadota</taxon>
        <taxon>Alphaproteobacteria</taxon>
        <taxon>Rhodobacterales</taxon>
        <taxon>Paracoccaceae</taxon>
        <taxon>Paracoccus</taxon>
    </lineage>
</organism>
<keyword evidence="1" id="KW-0732">Signal</keyword>
<dbReference type="PROSITE" id="PS51257">
    <property type="entry name" value="PROKAR_LIPOPROTEIN"/>
    <property type="match status" value="1"/>
</dbReference>
<accession>A0A1I2X915</accession>
<dbReference type="Proteomes" id="UP000183635">
    <property type="component" value="Unassembled WGS sequence"/>
</dbReference>
<proteinExistence type="predicted"/>
<gene>
    <name evidence="2" type="ORF">SAMN04488021_101166</name>
</gene>
<feature type="chain" id="PRO_5010357780" description="DUF4241 domain-containing protein" evidence="1">
    <location>
        <begin position="25"/>
        <end position="221"/>
    </location>
</feature>
<dbReference type="RefSeq" id="WP_074965815.1">
    <property type="nucleotide sequence ID" value="NZ_CBCRYP010000027.1"/>
</dbReference>
<evidence type="ECO:0000256" key="1">
    <source>
        <dbReference type="SAM" id="SignalP"/>
    </source>
</evidence>
<keyword evidence="3" id="KW-1185">Reference proteome</keyword>
<protein>
    <recommendedName>
        <fullName evidence="4">DUF4241 domain-containing protein</fullName>
    </recommendedName>
</protein>
<feature type="signal peptide" evidence="1">
    <location>
        <begin position="1"/>
        <end position="24"/>
    </location>
</feature>
<evidence type="ECO:0008006" key="4">
    <source>
        <dbReference type="Google" id="ProtNLM"/>
    </source>
</evidence>
<evidence type="ECO:0000313" key="2">
    <source>
        <dbReference type="EMBL" id="SFH10024.1"/>
    </source>
</evidence>
<sequence>MTRSAALPALLLTACLLGTGPAAADALPGAVQWLIDRSGDPDRIGRDIGPYPLDGSGIVALDPLTGFATKPAPTPAAPEARFYAVLAREDGYAYAAAIALVTADGMPARGESLGVVGVDTGLAAIVTRSGLEAMSLYYDSLQAQASDPYTALEPQLPLQTFASFVTLPDGTRMAVSSSGYGDGGYQFFRLGDAQGQTVAFYLDFLGDRKGEWIDPPPCANV</sequence>
<dbReference type="AlphaFoldDB" id="A0A1I2X915"/>